<sequence length="300" mass="34106">MESKDMKLFDSHRIQSKQHTLYVETLGNALDPASVLISGAMEGAWCWSERFCQILADAGFFVVRFDHRDIGRSTQSPPDTIYNLQDLTGDVIAILDALRIEKAHFVGHSMGGHICQQLAIDYPTRVITICPIGSAPIGETEETIKSLTEEEQSIMDQTWKVYLARKDSEDIEEHTRGFLEVYRYLHGTVPMDENIARHYLSEMITHSPKETLQAGNHHEKVMARLMDSSHERKGILGQIKIPTLIIHGEQERAALPRFAISMSREIPAARLELVKGMGHIFFSRELEDKITDKLIEHMQN</sequence>
<evidence type="ECO:0000313" key="3">
    <source>
        <dbReference type="Proteomes" id="UP000722121"/>
    </source>
</evidence>
<dbReference type="PANTHER" id="PTHR43433:SF5">
    <property type="entry name" value="AB HYDROLASE-1 DOMAIN-CONTAINING PROTEIN"/>
    <property type="match status" value="1"/>
</dbReference>
<dbReference type="GO" id="GO:0016787">
    <property type="term" value="F:hydrolase activity"/>
    <property type="evidence" value="ECO:0007669"/>
    <property type="project" value="UniProtKB-KW"/>
</dbReference>
<organism evidence="2 3">
    <name type="scientific">Simkania negevensis</name>
    <dbReference type="NCBI Taxonomy" id="83561"/>
    <lineage>
        <taxon>Bacteria</taxon>
        <taxon>Pseudomonadati</taxon>
        <taxon>Chlamydiota</taxon>
        <taxon>Chlamydiia</taxon>
        <taxon>Parachlamydiales</taxon>
        <taxon>Simkaniaceae</taxon>
        <taxon>Simkania</taxon>
    </lineage>
</organism>
<feature type="domain" description="AB hydrolase-1" evidence="1">
    <location>
        <begin position="35"/>
        <end position="282"/>
    </location>
</feature>
<dbReference type="EMBL" id="JAFITR010000058">
    <property type="protein sequence ID" value="MBN4067060.1"/>
    <property type="molecule type" value="Genomic_DNA"/>
</dbReference>
<dbReference type="Pfam" id="PF00561">
    <property type="entry name" value="Abhydrolase_1"/>
    <property type="match status" value="1"/>
</dbReference>
<reference evidence="2 3" key="1">
    <citation type="submission" date="2021-02" db="EMBL/GenBank/DDBJ databases">
        <title>Activity-based single-cell genomes from oceanic crustal fluid captures similar information to metagenomic and metatranscriptomic surveys with orders of magnitude less sampling.</title>
        <authorList>
            <person name="D'Angelo T.S."/>
            <person name="Orcutt B.N."/>
        </authorList>
    </citation>
    <scope>NUCLEOTIDE SEQUENCE [LARGE SCALE GENOMIC DNA]</scope>
    <source>
        <strain evidence="2">AH-315-G07</strain>
    </source>
</reference>
<dbReference type="Gene3D" id="3.40.50.1820">
    <property type="entry name" value="alpha/beta hydrolase"/>
    <property type="match status" value="1"/>
</dbReference>
<dbReference type="InterPro" id="IPR000073">
    <property type="entry name" value="AB_hydrolase_1"/>
</dbReference>
<evidence type="ECO:0000259" key="1">
    <source>
        <dbReference type="Pfam" id="PF00561"/>
    </source>
</evidence>
<keyword evidence="2" id="KW-0378">Hydrolase</keyword>
<dbReference type="PANTHER" id="PTHR43433">
    <property type="entry name" value="HYDROLASE, ALPHA/BETA FOLD FAMILY PROTEIN"/>
    <property type="match status" value="1"/>
</dbReference>
<evidence type="ECO:0000313" key="2">
    <source>
        <dbReference type="EMBL" id="MBN4067060.1"/>
    </source>
</evidence>
<dbReference type="InterPro" id="IPR050471">
    <property type="entry name" value="AB_hydrolase"/>
</dbReference>
<dbReference type="SUPFAM" id="SSF53474">
    <property type="entry name" value="alpha/beta-Hydrolases"/>
    <property type="match status" value="1"/>
</dbReference>
<proteinExistence type="predicted"/>
<dbReference type="InterPro" id="IPR029058">
    <property type="entry name" value="AB_hydrolase_fold"/>
</dbReference>
<name>A0ABS3AQQ5_9BACT</name>
<protein>
    <submittedName>
        <fullName evidence="2">Alpha/beta hydrolase</fullName>
    </submittedName>
</protein>
<accession>A0ABS3AQQ5</accession>
<dbReference type="Proteomes" id="UP000722121">
    <property type="component" value="Unassembled WGS sequence"/>
</dbReference>
<keyword evidence="3" id="KW-1185">Reference proteome</keyword>
<gene>
    <name evidence="2" type="ORF">JYU14_03150</name>
</gene>
<comment type="caution">
    <text evidence="2">The sequence shown here is derived from an EMBL/GenBank/DDBJ whole genome shotgun (WGS) entry which is preliminary data.</text>
</comment>